<evidence type="ECO:0000313" key="2">
    <source>
        <dbReference type="Proteomes" id="UP000799755"/>
    </source>
</evidence>
<sequence length="87" mass="10206">GRWKEVEVLELQVMETFKKVLREDHLSNTPASKATWRRRRWKEAKELFVQVMETSARVLREEHLDTLTSIANSARVNVQELRAVEGS</sequence>
<proteinExistence type="predicted"/>
<dbReference type="Proteomes" id="UP000799755">
    <property type="component" value="Unassembled WGS sequence"/>
</dbReference>
<gene>
    <name evidence="1" type="ORF">BDR25DRAFT_213750</name>
</gene>
<evidence type="ECO:0000313" key="1">
    <source>
        <dbReference type="EMBL" id="KAF2475186.1"/>
    </source>
</evidence>
<organism evidence="1 2">
    <name type="scientific">Lindgomyces ingoldianus</name>
    <dbReference type="NCBI Taxonomy" id="673940"/>
    <lineage>
        <taxon>Eukaryota</taxon>
        <taxon>Fungi</taxon>
        <taxon>Dikarya</taxon>
        <taxon>Ascomycota</taxon>
        <taxon>Pezizomycotina</taxon>
        <taxon>Dothideomycetes</taxon>
        <taxon>Pleosporomycetidae</taxon>
        <taxon>Pleosporales</taxon>
        <taxon>Lindgomycetaceae</taxon>
        <taxon>Lindgomyces</taxon>
    </lineage>
</organism>
<feature type="non-terminal residue" evidence="1">
    <location>
        <position position="1"/>
    </location>
</feature>
<dbReference type="EMBL" id="MU003496">
    <property type="protein sequence ID" value="KAF2475186.1"/>
    <property type="molecule type" value="Genomic_DNA"/>
</dbReference>
<protein>
    <submittedName>
        <fullName evidence="1">Uncharacterized protein</fullName>
    </submittedName>
</protein>
<reference evidence="1" key="1">
    <citation type="journal article" date="2020" name="Stud. Mycol.">
        <title>101 Dothideomycetes genomes: a test case for predicting lifestyles and emergence of pathogens.</title>
        <authorList>
            <person name="Haridas S."/>
            <person name="Albert R."/>
            <person name="Binder M."/>
            <person name="Bloem J."/>
            <person name="Labutti K."/>
            <person name="Salamov A."/>
            <person name="Andreopoulos B."/>
            <person name="Baker S."/>
            <person name="Barry K."/>
            <person name="Bills G."/>
            <person name="Bluhm B."/>
            <person name="Cannon C."/>
            <person name="Castanera R."/>
            <person name="Culley D."/>
            <person name="Daum C."/>
            <person name="Ezra D."/>
            <person name="Gonzalez J."/>
            <person name="Henrissat B."/>
            <person name="Kuo A."/>
            <person name="Liang C."/>
            <person name="Lipzen A."/>
            <person name="Lutzoni F."/>
            <person name="Magnuson J."/>
            <person name="Mondo S."/>
            <person name="Nolan M."/>
            <person name="Ohm R."/>
            <person name="Pangilinan J."/>
            <person name="Park H.-J."/>
            <person name="Ramirez L."/>
            <person name="Alfaro M."/>
            <person name="Sun H."/>
            <person name="Tritt A."/>
            <person name="Yoshinaga Y."/>
            <person name="Zwiers L.-H."/>
            <person name="Turgeon B."/>
            <person name="Goodwin S."/>
            <person name="Spatafora J."/>
            <person name="Crous P."/>
            <person name="Grigoriev I."/>
        </authorList>
    </citation>
    <scope>NUCLEOTIDE SEQUENCE</scope>
    <source>
        <strain evidence="1">ATCC 200398</strain>
    </source>
</reference>
<name>A0ACB6R7N0_9PLEO</name>
<keyword evidence="2" id="KW-1185">Reference proteome</keyword>
<accession>A0ACB6R7N0</accession>
<comment type="caution">
    <text evidence="1">The sequence shown here is derived from an EMBL/GenBank/DDBJ whole genome shotgun (WGS) entry which is preliminary data.</text>
</comment>